<sequence length="239" mass="26579">LVDGMVIFFTIWDVVRNQWFFTGVALADNIPGGVRFIVATYCAVEIADVGNEGATYGLVTTVSNLAGPFASVIYKYIDSYFMLSQDDLRADTTEVRWDVTYSYIISFGCKLIALTWLWMLPPQRNEMQELKKKGGKSKLAGVILIVVFTCCLAFSVASSIMHPQMCKDIFSTSNYGCLVQTLKLCTQDSNVNMVAKSIEVMGVIMNYPCRKFASYARILLPVLQRKLLGKNSNVLGATH</sequence>
<evidence type="ECO:0000256" key="2">
    <source>
        <dbReference type="ARBA" id="ARBA00007015"/>
    </source>
</evidence>
<evidence type="ECO:0000256" key="5">
    <source>
        <dbReference type="ARBA" id="ARBA00022989"/>
    </source>
</evidence>
<accession>A0A3R7AJA0</accession>
<dbReference type="GO" id="GO:0016020">
    <property type="term" value="C:membrane"/>
    <property type="evidence" value="ECO:0007669"/>
    <property type="project" value="UniProtKB-SubCell"/>
</dbReference>
<keyword evidence="5 7" id="KW-1133">Transmembrane helix</keyword>
<organism evidence="8 9">
    <name type="scientific">Aphanomyces astaci</name>
    <name type="common">Crayfish plague agent</name>
    <dbReference type="NCBI Taxonomy" id="112090"/>
    <lineage>
        <taxon>Eukaryota</taxon>
        <taxon>Sar</taxon>
        <taxon>Stramenopiles</taxon>
        <taxon>Oomycota</taxon>
        <taxon>Saprolegniomycetes</taxon>
        <taxon>Saprolegniales</taxon>
        <taxon>Verrucalvaceae</taxon>
        <taxon>Aphanomyces</taxon>
    </lineage>
</organism>
<evidence type="ECO:0000256" key="7">
    <source>
        <dbReference type="SAM" id="Phobius"/>
    </source>
</evidence>
<keyword evidence="6 7" id="KW-0472">Membrane</keyword>
<dbReference type="Proteomes" id="UP000285712">
    <property type="component" value="Unassembled WGS sequence"/>
</dbReference>
<dbReference type="EMBL" id="QUTG01002191">
    <property type="protein sequence ID" value="RHY97310.1"/>
    <property type="molecule type" value="Genomic_DNA"/>
</dbReference>
<name>A0A3R7AJA0_APHAT</name>
<evidence type="ECO:0000256" key="3">
    <source>
        <dbReference type="ARBA" id="ARBA00022448"/>
    </source>
</evidence>
<dbReference type="InterPro" id="IPR011989">
    <property type="entry name" value="ARM-like"/>
</dbReference>
<evidence type="ECO:0000256" key="1">
    <source>
        <dbReference type="ARBA" id="ARBA00004141"/>
    </source>
</evidence>
<protein>
    <submittedName>
        <fullName evidence="8">Uncharacterized protein</fullName>
    </submittedName>
</protein>
<evidence type="ECO:0000256" key="6">
    <source>
        <dbReference type="ARBA" id="ARBA00023136"/>
    </source>
</evidence>
<evidence type="ECO:0000313" key="8">
    <source>
        <dbReference type="EMBL" id="RHY97310.1"/>
    </source>
</evidence>
<dbReference type="InterPro" id="IPR039309">
    <property type="entry name" value="BT1"/>
</dbReference>
<reference evidence="8 9" key="1">
    <citation type="submission" date="2018-08" db="EMBL/GenBank/DDBJ databases">
        <title>Aphanomyces genome sequencing and annotation.</title>
        <authorList>
            <person name="Minardi D."/>
            <person name="Oidtmann B."/>
            <person name="Van Der Giezen M."/>
            <person name="Studholme D.J."/>
        </authorList>
    </citation>
    <scope>NUCLEOTIDE SEQUENCE [LARGE SCALE GENOMIC DNA]</scope>
    <source>
        <strain evidence="8 9">Sv</strain>
    </source>
</reference>
<dbReference type="PANTHER" id="PTHR31585:SF5">
    <property type="entry name" value="RNA-BINDING S4 DOMAIN-CONTAINING PROTEIN"/>
    <property type="match status" value="1"/>
</dbReference>
<feature type="non-terminal residue" evidence="8">
    <location>
        <position position="1"/>
    </location>
</feature>
<evidence type="ECO:0000313" key="9">
    <source>
        <dbReference type="Proteomes" id="UP000285712"/>
    </source>
</evidence>
<dbReference type="SUPFAM" id="SSF103473">
    <property type="entry name" value="MFS general substrate transporter"/>
    <property type="match status" value="1"/>
</dbReference>
<dbReference type="InterPro" id="IPR036259">
    <property type="entry name" value="MFS_trans_sf"/>
</dbReference>
<comment type="similarity">
    <text evidence="2">Belongs to the major facilitator superfamily. Folate-biopterin transporter (TC 2.A.71) family.</text>
</comment>
<dbReference type="Gene3D" id="1.25.10.10">
    <property type="entry name" value="Leucine-rich Repeat Variant"/>
    <property type="match status" value="1"/>
</dbReference>
<comment type="subcellular location">
    <subcellularLocation>
        <location evidence="1">Membrane</location>
        <topology evidence="1">Multi-pass membrane protein</topology>
    </subcellularLocation>
</comment>
<proteinExistence type="inferred from homology"/>
<keyword evidence="3" id="KW-0813">Transport</keyword>
<feature type="transmembrane region" description="Helical" evidence="7">
    <location>
        <begin position="101"/>
        <end position="119"/>
    </location>
</feature>
<gene>
    <name evidence="8" type="ORF">DYB35_010593</name>
</gene>
<dbReference type="AlphaFoldDB" id="A0A3R7AJA0"/>
<evidence type="ECO:0000256" key="4">
    <source>
        <dbReference type="ARBA" id="ARBA00022692"/>
    </source>
</evidence>
<dbReference type="PANTHER" id="PTHR31585">
    <property type="entry name" value="FOLATE-BIOPTERIN TRANSPORTER 1, CHLOROPLASTIC"/>
    <property type="match status" value="1"/>
</dbReference>
<feature type="transmembrane region" description="Helical" evidence="7">
    <location>
        <begin position="139"/>
        <end position="161"/>
    </location>
</feature>
<comment type="caution">
    <text evidence="8">The sequence shown here is derived from an EMBL/GenBank/DDBJ whole genome shotgun (WGS) entry which is preliminary data.</text>
</comment>
<keyword evidence="4 7" id="KW-0812">Transmembrane</keyword>